<evidence type="ECO:0000259" key="1">
    <source>
        <dbReference type="PROSITE" id="PS51186"/>
    </source>
</evidence>
<dbReference type="Pfam" id="PF00583">
    <property type="entry name" value="Acetyltransf_1"/>
    <property type="match status" value="1"/>
</dbReference>
<keyword evidence="3" id="KW-1185">Reference proteome</keyword>
<dbReference type="InterPro" id="IPR050276">
    <property type="entry name" value="MshD_Acetyltransferase"/>
</dbReference>
<dbReference type="Gene3D" id="3.40.630.30">
    <property type="match status" value="1"/>
</dbReference>
<evidence type="ECO:0000313" key="2">
    <source>
        <dbReference type="EMBL" id="MBC8531917.1"/>
    </source>
</evidence>
<dbReference type="AlphaFoldDB" id="A0A926HLC4"/>
<dbReference type="PANTHER" id="PTHR43617">
    <property type="entry name" value="L-AMINO ACID N-ACETYLTRANSFERASE"/>
    <property type="match status" value="1"/>
</dbReference>
<accession>A0A926HLC4</accession>
<sequence length="145" mass="17202">MMVRLLPADAEDADKIFILNQKHVACYEDLPPIQYDRVMAWIRQKIIQNLNRYCCIWADDAKAGYYLMLEEDDRWELNDLYLHEAYQGRRIGTQVIQKCLALAGEKELRLYVFERNVGAIRFYERLGFEKAVRLPGRFIMVHKKG</sequence>
<dbReference type="SUPFAM" id="SSF55729">
    <property type="entry name" value="Acyl-CoA N-acyltransferases (Nat)"/>
    <property type="match status" value="1"/>
</dbReference>
<proteinExistence type="predicted"/>
<dbReference type="EMBL" id="JACRSR010000003">
    <property type="protein sequence ID" value="MBC8531917.1"/>
    <property type="molecule type" value="Genomic_DNA"/>
</dbReference>
<organism evidence="2 3">
    <name type="scientific">Gehongia tenuis</name>
    <dbReference type="NCBI Taxonomy" id="2763655"/>
    <lineage>
        <taxon>Bacteria</taxon>
        <taxon>Bacillati</taxon>
        <taxon>Bacillota</taxon>
        <taxon>Clostridia</taxon>
        <taxon>Christensenellales</taxon>
        <taxon>Christensenellaceae</taxon>
        <taxon>Gehongia</taxon>
    </lineage>
</organism>
<dbReference type="Proteomes" id="UP000623172">
    <property type="component" value="Unassembled WGS sequence"/>
</dbReference>
<dbReference type="CDD" id="cd04301">
    <property type="entry name" value="NAT_SF"/>
    <property type="match status" value="1"/>
</dbReference>
<reference evidence="2" key="1">
    <citation type="submission" date="2020-08" db="EMBL/GenBank/DDBJ databases">
        <title>Genome public.</title>
        <authorList>
            <person name="Liu C."/>
            <person name="Sun Q."/>
        </authorList>
    </citation>
    <scope>NUCLEOTIDE SEQUENCE</scope>
    <source>
        <strain evidence="2">NSJ-53</strain>
    </source>
</reference>
<gene>
    <name evidence="2" type="ORF">H8696_08665</name>
</gene>
<feature type="domain" description="N-acetyltransferase" evidence="1">
    <location>
        <begin position="3"/>
        <end position="145"/>
    </location>
</feature>
<name>A0A926HLC4_9FIRM</name>
<dbReference type="RefSeq" id="WP_249316716.1">
    <property type="nucleotide sequence ID" value="NZ_JACRSR010000003.1"/>
</dbReference>
<protein>
    <submittedName>
        <fullName evidence="2">GNAT family N-acetyltransferase</fullName>
    </submittedName>
</protein>
<dbReference type="GO" id="GO:0016747">
    <property type="term" value="F:acyltransferase activity, transferring groups other than amino-acyl groups"/>
    <property type="evidence" value="ECO:0007669"/>
    <property type="project" value="InterPro"/>
</dbReference>
<dbReference type="InterPro" id="IPR000182">
    <property type="entry name" value="GNAT_dom"/>
</dbReference>
<evidence type="ECO:0000313" key="3">
    <source>
        <dbReference type="Proteomes" id="UP000623172"/>
    </source>
</evidence>
<dbReference type="PROSITE" id="PS51186">
    <property type="entry name" value="GNAT"/>
    <property type="match status" value="1"/>
</dbReference>
<comment type="caution">
    <text evidence="2">The sequence shown here is derived from an EMBL/GenBank/DDBJ whole genome shotgun (WGS) entry which is preliminary data.</text>
</comment>
<dbReference type="InterPro" id="IPR016181">
    <property type="entry name" value="Acyl_CoA_acyltransferase"/>
</dbReference>